<name>A0A8D9AB88_9HEMI</name>
<protein>
    <submittedName>
        <fullName evidence="1">Uncharacterized protein</fullName>
    </submittedName>
</protein>
<reference evidence="1" key="1">
    <citation type="submission" date="2021-05" db="EMBL/GenBank/DDBJ databases">
        <authorList>
            <person name="Alioto T."/>
            <person name="Alioto T."/>
            <person name="Gomez Garrido J."/>
        </authorList>
    </citation>
    <scope>NUCLEOTIDE SEQUENCE</scope>
</reference>
<dbReference type="EMBL" id="HBUF01560244">
    <property type="protein sequence ID" value="CAG6761995.1"/>
    <property type="molecule type" value="Transcribed_RNA"/>
</dbReference>
<sequence>MKPARKRIPRLHQWRRRGRCRDPFPTSLMMRLGRSPSLEFENFSESCSPRRALCHFFLRLLLTGLLHGPPRPPLLVIGHPLSRQQSLSPFTVSPLTEVLDRYHCTDYALLLHCIGF</sequence>
<organism evidence="1">
    <name type="scientific">Cacopsylla melanoneura</name>
    <dbReference type="NCBI Taxonomy" id="428564"/>
    <lineage>
        <taxon>Eukaryota</taxon>
        <taxon>Metazoa</taxon>
        <taxon>Ecdysozoa</taxon>
        <taxon>Arthropoda</taxon>
        <taxon>Hexapoda</taxon>
        <taxon>Insecta</taxon>
        <taxon>Pterygota</taxon>
        <taxon>Neoptera</taxon>
        <taxon>Paraneoptera</taxon>
        <taxon>Hemiptera</taxon>
        <taxon>Sternorrhyncha</taxon>
        <taxon>Psylloidea</taxon>
        <taxon>Psyllidae</taxon>
        <taxon>Psyllinae</taxon>
        <taxon>Cacopsylla</taxon>
    </lineage>
</organism>
<accession>A0A8D9AB88</accession>
<evidence type="ECO:0000313" key="1">
    <source>
        <dbReference type="EMBL" id="CAG6761995.1"/>
    </source>
</evidence>
<dbReference type="AlphaFoldDB" id="A0A8D9AB88"/>
<proteinExistence type="predicted"/>